<dbReference type="InterPro" id="IPR001867">
    <property type="entry name" value="OmpR/PhoB-type_DNA-bd"/>
</dbReference>
<comment type="function">
    <text evidence="5">May play the central regulatory role in sporulation. It may be an element of the effector pathway responsible for the activation of sporulation genes in response to nutritional stress. Spo0A may act in concert with spo0H (a sigma factor) to control the expression of some genes that are critical to the sporulation process.</text>
</comment>
<dbReference type="GO" id="GO:0000156">
    <property type="term" value="F:phosphorelay response regulator activity"/>
    <property type="evidence" value="ECO:0007669"/>
    <property type="project" value="TreeGrafter"/>
</dbReference>
<evidence type="ECO:0000256" key="2">
    <source>
        <dbReference type="ARBA" id="ARBA00023015"/>
    </source>
</evidence>
<dbReference type="GO" id="GO:0032993">
    <property type="term" value="C:protein-DNA complex"/>
    <property type="evidence" value="ECO:0007669"/>
    <property type="project" value="TreeGrafter"/>
</dbReference>
<evidence type="ECO:0000259" key="9">
    <source>
        <dbReference type="PROSITE" id="PS51755"/>
    </source>
</evidence>
<evidence type="ECO:0000313" key="10">
    <source>
        <dbReference type="EMBL" id="QNM01817.1"/>
    </source>
</evidence>
<dbReference type="InterPro" id="IPR001789">
    <property type="entry name" value="Sig_transdc_resp-reg_receiver"/>
</dbReference>
<feature type="domain" description="Response regulatory" evidence="8">
    <location>
        <begin position="5"/>
        <end position="118"/>
    </location>
</feature>
<evidence type="ECO:0000259" key="8">
    <source>
        <dbReference type="PROSITE" id="PS50110"/>
    </source>
</evidence>
<dbReference type="GO" id="GO:0006355">
    <property type="term" value="P:regulation of DNA-templated transcription"/>
    <property type="evidence" value="ECO:0007669"/>
    <property type="project" value="InterPro"/>
</dbReference>
<dbReference type="Gene3D" id="1.10.10.10">
    <property type="entry name" value="Winged helix-like DNA-binding domain superfamily/Winged helix DNA-binding domain"/>
    <property type="match status" value="1"/>
</dbReference>
<evidence type="ECO:0000256" key="4">
    <source>
        <dbReference type="ARBA" id="ARBA00023163"/>
    </source>
</evidence>
<reference evidence="10 11" key="1">
    <citation type="submission" date="2020-08" db="EMBL/GenBank/DDBJ databases">
        <authorList>
            <person name="Liu C."/>
            <person name="Sun Q."/>
        </authorList>
    </citation>
    <scope>NUCLEOTIDE SEQUENCE [LARGE SCALE GENOMIC DNA]</scope>
    <source>
        <strain evidence="10 11">NSJ-8</strain>
    </source>
</reference>
<dbReference type="SMART" id="SM00448">
    <property type="entry name" value="REC"/>
    <property type="match status" value="1"/>
</dbReference>
<evidence type="ECO:0000313" key="11">
    <source>
        <dbReference type="Proteomes" id="UP000515981"/>
    </source>
</evidence>
<evidence type="ECO:0000256" key="7">
    <source>
        <dbReference type="PROSITE-ProRule" id="PRU01091"/>
    </source>
</evidence>
<sequence>MNKIKVLLIEDDRSISNFITATMDREGYKIMHALNGREGLSLSTSFCPNVILLDLGLPDMDGLEVLQKLRSWSDVPVIIISARTKEQEKVSALDLGADDYITKPFGTGELMARIRTSLRHSHAQTPGHVYKALDLEIDFEKRLIRLRGEEVHLTQIEYQLLTLLAENSGRVLTYSYIMNAIWGPYMDNNNQILRVNMANIRRKLEQNPAQPQYVFTEIGVGYRMRENENGGTV</sequence>
<keyword evidence="3 7" id="KW-0238">DNA-binding</keyword>
<keyword evidence="6" id="KW-0597">Phosphoprotein</keyword>
<dbReference type="SUPFAM" id="SSF52172">
    <property type="entry name" value="CheY-like"/>
    <property type="match status" value="1"/>
</dbReference>
<evidence type="ECO:0000256" key="1">
    <source>
        <dbReference type="ARBA" id="ARBA00018672"/>
    </source>
</evidence>
<feature type="DNA-binding region" description="OmpR/PhoB-type" evidence="7">
    <location>
        <begin position="127"/>
        <end position="226"/>
    </location>
</feature>
<dbReference type="CDD" id="cd17620">
    <property type="entry name" value="REC_OmpR_KdpE-like"/>
    <property type="match status" value="1"/>
</dbReference>
<dbReference type="EMBL" id="CP060633">
    <property type="protein sequence ID" value="QNM01817.1"/>
    <property type="molecule type" value="Genomic_DNA"/>
</dbReference>
<evidence type="ECO:0000256" key="3">
    <source>
        <dbReference type="ARBA" id="ARBA00023125"/>
    </source>
</evidence>
<dbReference type="InterPro" id="IPR039420">
    <property type="entry name" value="WalR-like"/>
</dbReference>
<proteinExistence type="predicted"/>
<dbReference type="PROSITE" id="PS50110">
    <property type="entry name" value="RESPONSE_REGULATORY"/>
    <property type="match status" value="1"/>
</dbReference>
<evidence type="ECO:0000256" key="5">
    <source>
        <dbReference type="ARBA" id="ARBA00024867"/>
    </source>
</evidence>
<name>A0A7G9FTD5_9FIRM</name>
<dbReference type="KEGG" id="ssun:H9Q77_12045"/>
<feature type="domain" description="OmpR/PhoB-type" evidence="9">
    <location>
        <begin position="127"/>
        <end position="226"/>
    </location>
</feature>
<dbReference type="PANTHER" id="PTHR48111">
    <property type="entry name" value="REGULATOR OF RPOS"/>
    <property type="match status" value="1"/>
</dbReference>
<keyword evidence="2" id="KW-0805">Transcription regulation</keyword>
<dbReference type="PROSITE" id="PS51755">
    <property type="entry name" value="OMPR_PHOB"/>
    <property type="match status" value="1"/>
</dbReference>
<dbReference type="InterPro" id="IPR011006">
    <property type="entry name" value="CheY-like_superfamily"/>
</dbReference>
<keyword evidence="11" id="KW-1185">Reference proteome</keyword>
<keyword evidence="4" id="KW-0804">Transcription</keyword>
<dbReference type="GO" id="GO:0000976">
    <property type="term" value="F:transcription cis-regulatory region binding"/>
    <property type="evidence" value="ECO:0007669"/>
    <property type="project" value="TreeGrafter"/>
</dbReference>
<dbReference type="SMART" id="SM00862">
    <property type="entry name" value="Trans_reg_C"/>
    <property type="match status" value="1"/>
</dbReference>
<dbReference type="Gene3D" id="6.10.250.690">
    <property type="match status" value="1"/>
</dbReference>
<dbReference type="RefSeq" id="WP_118503445.1">
    <property type="nucleotide sequence ID" value="NZ_CP060633.1"/>
</dbReference>
<dbReference type="Pfam" id="PF00486">
    <property type="entry name" value="Trans_reg_C"/>
    <property type="match status" value="1"/>
</dbReference>
<accession>A0A7G9FTD5</accession>
<dbReference type="CDD" id="cd00383">
    <property type="entry name" value="trans_reg_C"/>
    <property type="match status" value="1"/>
</dbReference>
<dbReference type="AlphaFoldDB" id="A0A7G9FTD5"/>
<organism evidence="10 11">
    <name type="scientific">Simiaoa sunii</name>
    <dbReference type="NCBI Taxonomy" id="2763672"/>
    <lineage>
        <taxon>Bacteria</taxon>
        <taxon>Bacillati</taxon>
        <taxon>Bacillota</taxon>
        <taxon>Clostridia</taxon>
        <taxon>Lachnospirales</taxon>
        <taxon>Lachnospiraceae</taxon>
        <taxon>Simiaoa</taxon>
    </lineage>
</organism>
<gene>
    <name evidence="10" type="ORF">H9Q77_12045</name>
</gene>
<dbReference type="Proteomes" id="UP000515981">
    <property type="component" value="Chromosome"/>
</dbReference>
<dbReference type="InterPro" id="IPR036388">
    <property type="entry name" value="WH-like_DNA-bd_sf"/>
</dbReference>
<dbReference type="PANTHER" id="PTHR48111:SF50">
    <property type="entry name" value="KDP OPERON TRANSCRIPTIONAL REGULATORY PROTEIN KDPE"/>
    <property type="match status" value="1"/>
</dbReference>
<feature type="modified residue" description="4-aspartylphosphate" evidence="6">
    <location>
        <position position="54"/>
    </location>
</feature>
<dbReference type="GO" id="GO:0005829">
    <property type="term" value="C:cytosol"/>
    <property type="evidence" value="ECO:0007669"/>
    <property type="project" value="TreeGrafter"/>
</dbReference>
<evidence type="ECO:0000256" key="6">
    <source>
        <dbReference type="PROSITE-ProRule" id="PRU00169"/>
    </source>
</evidence>
<dbReference type="Gene3D" id="3.40.50.2300">
    <property type="match status" value="1"/>
</dbReference>
<protein>
    <recommendedName>
        <fullName evidence="1">Stage 0 sporulation protein A homolog</fullName>
    </recommendedName>
</protein>
<dbReference type="Pfam" id="PF00072">
    <property type="entry name" value="Response_reg"/>
    <property type="match status" value="1"/>
</dbReference>